<dbReference type="EMBL" id="HBIU01042316">
    <property type="protein sequence ID" value="CAE0640355.1"/>
    <property type="molecule type" value="Transcribed_RNA"/>
</dbReference>
<accession>A0A6V1LEE0</accession>
<gene>
    <name evidence="2" type="ORF">HAKA00212_LOCUS19176</name>
</gene>
<protein>
    <submittedName>
        <fullName evidence="2">Uncharacterized protein</fullName>
    </submittedName>
</protein>
<evidence type="ECO:0000256" key="1">
    <source>
        <dbReference type="SAM" id="MobiDB-lite"/>
    </source>
</evidence>
<feature type="region of interest" description="Disordered" evidence="1">
    <location>
        <begin position="42"/>
        <end position="93"/>
    </location>
</feature>
<evidence type="ECO:0000313" key="2">
    <source>
        <dbReference type="EMBL" id="CAE0640355.1"/>
    </source>
</evidence>
<name>A0A6V1LEE0_HETAK</name>
<sequence length="111" mass="11924">MLGEEEEEEEGPPQQRSSFCLAYSPAAATNIVCGTSNTQLLGPPLRIWDKTETPSPEVSLCGEETESSSSDRDSAPSSSEEEDSSGDECRLVAGAKRDQRLVSMGDLSRLL</sequence>
<proteinExistence type="predicted"/>
<reference evidence="2" key="1">
    <citation type="submission" date="2021-01" db="EMBL/GenBank/DDBJ databases">
        <authorList>
            <person name="Corre E."/>
            <person name="Pelletier E."/>
            <person name="Niang G."/>
            <person name="Scheremetjew M."/>
            <person name="Finn R."/>
            <person name="Kale V."/>
            <person name="Holt S."/>
            <person name="Cochrane G."/>
            <person name="Meng A."/>
            <person name="Brown T."/>
            <person name="Cohen L."/>
        </authorList>
    </citation>
    <scope>NUCLEOTIDE SEQUENCE</scope>
    <source>
        <strain evidence="2">CCMP3107</strain>
    </source>
</reference>
<organism evidence="2">
    <name type="scientific">Heterosigma akashiwo</name>
    <name type="common">Chromophytic alga</name>
    <name type="synonym">Heterosigma carterae</name>
    <dbReference type="NCBI Taxonomy" id="2829"/>
    <lineage>
        <taxon>Eukaryota</taxon>
        <taxon>Sar</taxon>
        <taxon>Stramenopiles</taxon>
        <taxon>Ochrophyta</taxon>
        <taxon>Raphidophyceae</taxon>
        <taxon>Chattonellales</taxon>
        <taxon>Chattonellaceae</taxon>
        <taxon>Heterosigma</taxon>
    </lineage>
</organism>
<dbReference type="AlphaFoldDB" id="A0A6V1LEE0"/>